<dbReference type="InterPro" id="IPR002350">
    <property type="entry name" value="Kazal_dom"/>
</dbReference>
<dbReference type="SUPFAM" id="SSF100895">
    <property type="entry name" value="Kazal-type serine protease inhibitors"/>
    <property type="match status" value="3"/>
</dbReference>
<dbReference type="InterPro" id="IPR010562">
    <property type="entry name" value="Haemolymph_juvenile_hormone-bd"/>
</dbReference>
<feature type="compositionally biased region" description="Pro residues" evidence="1">
    <location>
        <begin position="186"/>
        <end position="202"/>
    </location>
</feature>
<feature type="signal peptide" evidence="2">
    <location>
        <begin position="1"/>
        <end position="19"/>
    </location>
</feature>
<dbReference type="PANTHER" id="PTHR21179">
    <property type="entry name" value="SERINE-TYPE ENDOPEPTIDASE INHIBITOR"/>
    <property type="match status" value="1"/>
</dbReference>
<evidence type="ECO:0000259" key="3">
    <source>
        <dbReference type="PROSITE" id="PS51465"/>
    </source>
</evidence>
<feature type="region of interest" description="Disordered" evidence="1">
    <location>
        <begin position="457"/>
        <end position="491"/>
    </location>
</feature>
<evidence type="ECO:0000256" key="2">
    <source>
        <dbReference type="SAM" id="SignalP"/>
    </source>
</evidence>
<feature type="compositionally biased region" description="Pro residues" evidence="1">
    <location>
        <begin position="292"/>
        <end position="304"/>
    </location>
</feature>
<dbReference type="Pfam" id="PF07648">
    <property type="entry name" value="Kazal_2"/>
    <property type="match status" value="3"/>
</dbReference>
<feature type="compositionally biased region" description="Gly residues" evidence="1">
    <location>
        <begin position="43"/>
        <end position="59"/>
    </location>
</feature>
<feature type="compositionally biased region" description="Basic and acidic residues" evidence="1">
    <location>
        <begin position="103"/>
        <end position="119"/>
    </location>
</feature>
<feature type="domain" description="Kazal-like" evidence="3">
    <location>
        <begin position="241"/>
        <end position="294"/>
    </location>
</feature>
<feature type="compositionally biased region" description="Low complexity" evidence="1">
    <location>
        <begin position="203"/>
        <end position="219"/>
    </location>
</feature>
<evidence type="ECO:0000313" key="4">
    <source>
        <dbReference type="EMBL" id="KAF9420044.1"/>
    </source>
</evidence>
<dbReference type="SMART" id="SM00280">
    <property type="entry name" value="KAZAL"/>
    <property type="match status" value="3"/>
</dbReference>
<feature type="chain" id="PRO_5032520844" description="Kazal-like domain-containing protein" evidence="2">
    <location>
        <begin position="20"/>
        <end position="831"/>
    </location>
</feature>
<name>A0A835GN24_SPOEX</name>
<dbReference type="Gene3D" id="3.30.60.30">
    <property type="match status" value="3"/>
</dbReference>
<feature type="compositionally biased region" description="Low complexity" evidence="1">
    <location>
        <begin position="470"/>
        <end position="491"/>
    </location>
</feature>
<dbReference type="InterPro" id="IPR036058">
    <property type="entry name" value="Kazal_dom_sf"/>
</dbReference>
<organism evidence="4 5">
    <name type="scientific">Spodoptera exigua</name>
    <name type="common">Beet armyworm</name>
    <name type="synonym">Noctua fulgens</name>
    <dbReference type="NCBI Taxonomy" id="7107"/>
    <lineage>
        <taxon>Eukaryota</taxon>
        <taxon>Metazoa</taxon>
        <taxon>Ecdysozoa</taxon>
        <taxon>Arthropoda</taxon>
        <taxon>Hexapoda</taxon>
        <taxon>Insecta</taxon>
        <taxon>Pterygota</taxon>
        <taxon>Neoptera</taxon>
        <taxon>Endopterygota</taxon>
        <taxon>Lepidoptera</taxon>
        <taxon>Glossata</taxon>
        <taxon>Ditrysia</taxon>
        <taxon>Noctuoidea</taxon>
        <taxon>Noctuidae</taxon>
        <taxon>Amphipyrinae</taxon>
        <taxon>Spodoptera</taxon>
    </lineage>
</organism>
<dbReference type="InterPro" id="IPR038606">
    <property type="entry name" value="To_sf"/>
</dbReference>
<proteinExistence type="predicted"/>
<dbReference type="Gene3D" id="3.15.10.30">
    <property type="entry name" value="Haemolymph juvenile hormone binding protein"/>
    <property type="match status" value="1"/>
</dbReference>
<dbReference type="InterPro" id="IPR039932">
    <property type="entry name" value="Spink4-like"/>
</dbReference>
<dbReference type="PROSITE" id="PS51465">
    <property type="entry name" value="KAZAL_2"/>
    <property type="match status" value="3"/>
</dbReference>
<feature type="region of interest" description="Disordered" evidence="1">
    <location>
        <begin position="506"/>
        <end position="617"/>
    </location>
</feature>
<dbReference type="AlphaFoldDB" id="A0A835GN24"/>
<evidence type="ECO:0000313" key="5">
    <source>
        <dbReference type="Proteomes" id="UP000648187"/>
    </source>
</evidence>
<evidence type="ECO:0000256" key="1">
    <source>
        <dbReference type="SAM" id="MobiDB-lite"/>
    </source>
</evidence>
<feature type="compositionally biased region" description="Basic and acidic residues" evidence="1">
    <location>
        <begin position="553"/>
        <end position="617"/>
    </location>
</feature>
<dbReference type="Pfam" id="PF06585">
    <property type="entry name" value="JHBP"/>
    <property type="match status" value="1"/>
</dbReference>
<gene>
    <name evidence="4" type="ORF">HW555_003638</name>
</gene>
<dbReference type="Proteomes" id="UP000648187">
    <property type="component" value="Unassembled WGS sequence"/>
</dbReference>
<dbReference type="GO" id="GO:0004867">
    <property type="term" value="F:serine-type endopeptidase inhibitor activity"/>
    <property type="evidence" value="ECO:0007669"/>
    <property type="project" value="InterPro"/>
</dbReference>
<dbReference type="CDD" id="cd00104">
    <property type="entry name" value="KAZAL_FS"/>
    <property type="match status" value="1"/>
</dbReference>
<comment type="caution">
    <text evidence="4">The sequence shown here is derived from an EMBL/GenBank/DDBJ whole genome shotgun (WGS) entry which is preliminary data.</text>
</comment>
<dbReference type="EMBL" id="JACKWZ010000036">
    <property type="protein sequence ID" value="KAF9420044.1"/>
    <property type="molecule type" value="Genomic_DNA"/>
</dbReference>
<accession>A0A835GN24</accession>
<protein>
    <recommendedName>
        <fullName evidence="3">Kazal-like domain-containing protein</fullName>
    </recommendedName>
</protein>
<feature type="compositionally biased region" description="Basic and acidic residues" evidence="1">
    <location>
        <begin position="60"/>
        <end position="76"/>
    </location>
</feature>
<keyword evidence="5" id="KW-1185">Reference proteome</keyword>
<dbReference type="SMART" id="SM00700">
    <property type="entry name" value="JHBP"/>
    <property type="match status" value="1"/>
</dbReference>
<feature type="domain" description="Kazal-like" evidence="3">
    <location>
        <begin position="394"/>
        <end position="447"/>
    </location>
</feature>
<feature type="compositionally biased region" description="Basic and acidic residues" evidence="1">
    <location>
        <begin position="128"/>
        <end position="137"/>
    </location>
</feature>
<feature type="domain" description="Kazal-like" evidence="3">
    <location>
        <begin position="320"/>
        <end position="373"/>
    </location>
</feature>
<feature type="region of interest" description="Disordered" evidence="1">
    <location>
        <begin position="292"/>
        <end position="314"/>
    </location>
</feature>
<dbReference type="PANTHER" id="PTHR21179:SF1">
    <property type="entry name" value="KAZ1-TYPE SERINE PROTEASE INHIBITOR-LIKE PROTEIN TYPE EPSILON-RELATED"/>
    <property type="match status" value="1"/>
</dbReference>
<sequence>MKTFFYIAFAVLGMVVVESYGPGGGGHGHGWGHGGPWSHRGPWGHGGPHGHPWGHGPGPHGHEPEGPRGHGPEGPHGHGPGGPHGHGPMWGDSDENDSGPQDSDEHSFEKYDSDDDWYKPCKGSSCGRPDKSKDETKPPTAPTKEPPITTYHPPFTSATEPPTIPALTTEKARPTRTVPLTNPTMHPDPQPPPTKQAPPAWPTNPTWPTGPVWPTRPTVEPTTEIIPETTTDGEEGFTTISPEVESCIEACPSTPEFNPVCGTDGQTYPNEGRLFCAKSCGVNVSIRRRSVCPPPIDDGGPPTPATTSRPTTPVGRTTSFSQFQHCMKSCRITSTFQPVCGSDLVTYMNIDRLRCAQNCGQDVWAAKFSSCSSEPTPPPITSPTTIEPPPSTLPPHILTCIRNCPVTSEYDPVCGTDGLTYTNMGNLECSKYCGVDVKFRYKSRCFDEFDLRPTTPDIDGSKDVTQTLKPEPTTYVPPVTRPTMPTVTPKVTPRWSTTLGFTIPPDVLNDIFGTKSPPTTKKPINPDDEDEDLDLDSRFGPGHAIHSNQSGQHRAENDKSEQDKSEKDKAEKDKSDKDKHDNDKLETDKPKISDEEKLDKIKPDHDQSDKEREVSFRRPCRDLSPECLRKTVQAALPTIADGIPDLGIESLDPYELKKLQLKLPGGIDIAFSNGYAKGLKTCNVDYARYGGGLFETQMHCNLTIKGKYRSSGRLLLFPINGDGESIIKCRNLKLRSLIQLGSVVRSDGRRYFDIKDSRIEHGYDGRVMYSMTNLFKGSPEMSNAVLDFMNSNWKMVAEEFGTPMVEYGVQSVMKNVKRLFDVLPIDELEKL</sequence>
<feature type="region of interest" description="Disordered" evidence="1">
    <location>
        <begin position="38"/>
        <end position="219"/>
    </location>
</feature>
<reference evidence="4" key="1">
    <citation type="submission" date="2020-08" db="EMBL/GenBank/DDBJ databases">
        <title>Spodoptera exigua strain:BAW_Kor-Di-RS1 Genome sequencing and assembly.</title>
        <authorList>
            <person name="Kim J."/>
            <person name="Nam H.Y."/>
            <person name="Kwon M."/>
            <person name="Choi J.H."/>
            <person name="Cho S.R."/>
            <person name="Kim G.-H."/>
        </authorList>
    </citation>
    <scope>NUCLEOTIDE SEQUENCE</scope>
    <source>
        <strain evidence="4">BAW_Kor-Di-RS1</strain>
        <tissue evidence="4">Whole-body</tissue>
    </source>
</reference>
<keyword evidence="2" id="KW-0732">Signal</keyword>